<dbReference type="AlphaFoldDB" id="A0A1I3HYZ0"/>
<keyword evidence="1" id="KW-0378">Hydrolase</keyword>
<evidence type="ECO:0000259" key="3">
    <source>
        <dbReference type="SMART" id="SM00331"/>
    </source>
</evidence>
<feature type="transmembrane region" description="Helical" evidence="2">
    <location>
        <begin position="26"/>
        <end position="49"/>
    </location>
</feature>
<keyword evidence="5" id="KW-1185">Reference proteome</keyword>
<feature type="transmembrane region" description="Helical" evidence="2">
    <location>
        <begin position="164"/>
        <end position="185"/>
    </location>
</feature>
<evidence type="ECO:0000313" key="4">
    <source>
        <dbReference type="EMBL" id="SFI40976.1"/>
    </source>
</evidence>
<feature type="domain" description="PPM-type phosphatase" evidence="3">
    <location>
        <begin position="220"/>
        <end position="442"/>
    </location>
</feature>
<keyword evidence="2" id="KW-1133">Transmembrane helix</keyword>
<dbReference type="OrthoDB" id="353740at2"/>
<dbReference type="InterPro" id="IPR052016">
    <property type="entry name" value="Bact_Sigma-Reg"/>
</dbReference>
<protein>
    <submittedName>
        <fullName evidence="4">Serine phosphatase RsbU, regulator of sigma subunit</fullName>
    </submittedName>
</protein>
<accession>A0A1I3HYZ0</accession>
<gene>
    <name evidence="4" type="ORF">SAMN04487775_101190</name>
</gene>
<proteinExistence type="predicted"/>
<reference evidence="5" key="1">
    <citation type="submission" date="2016-10" db="EMBL/GenBank/DDBJ databases">
        <authorList>
            <person name="Varghese N."/>
            <person name="Submissions S."/>
        </authorList>
    </citation>
    <scope>NUCLEOTIDE SEQUENCE [LARGE SCALE GENOMIC DNA]</scope>
    <source>
        <strain evidence="5">XBD1002</strain>
    </source>
</reference>
<dbReference type="InterPro" id="IPR036457">
    <property type="entry name" value="PPM-type-like_dom_sf"/>
</dbReference>
<dbReference type="GO" id="GO:0016791">
    <property type="term" value="F:phosphatase activity"/>
    <property type="evidence" value="ECO:0007669"/>
    <property type="project" value="TreeGrafter"/>
</dbReference>
<dbReference type="PANTHER" id="PTHR43156">
    <property type="entry name" value="STAGE II SPORULATION PROTEIN E-RELATED"/>
    <property type="match status" value="1"/>
</dbReference>
<evidence type="ECO:0000256" key="1">
    <source>
        <dbReference type="ARBA" id="ARBA00022801"/>
    </source>
</evidence>
<dbReference type="Pfam" id="PF07228">
    <property type="entry name" value="SpoIIE"/>
    <property type="match status" value="1"/>
</dbReference>
<dbReference type="InterPro" id="IPR001932">
    <property type="entry name" value="PPM-type_phosphatase-like_dom"/>
</dbReference>
<keyword evidence="2" id="KW-0472">Membrane</keyword>
<evidence type="ECO:0000313" key="5">
    <source>
        <dbReference type="Proteomes" id="UP000182737"/>
    </source>
</evidence>
<feature type="transmembrane region" description="Helical" evidence="2">
    <location>
        <begin position="79"/>
        <end position="96"/>
    </location>
</feature>
<dbReference type="EMBL" id="FORI01000001">
    <property type="protein sequence ID" value="SFI40976.1"/>
    <property type="molecule type" value="Genomic_DNA"/>
</dbReference>
<keyword evidence="2" id="KW-0812">Transmembrane</keyword>
<feature type="transmembrane region" description="Helical" evidence="2">
    <location>
        <begin position="102"/>
        <end position="120"/>
    </location>
</feature>
<dbReference type="PANTHER" id="PTHR43156:SF2">
    <property type="entry name" value="STAGE II SPORULATION PROTEIN E"/>
    <property type="match status" value="1"/>
</dbReference>
<dbReference type="Proteomes" id="UP000182737">
    <property type="component" value="Unassembled WGS sequence"/>
</dbReference>
<feature type="transmembrane region" description="Helical" evidence="2">
    <location>
        <begin position="55"/>
        <end position="72"/>
    </location>
</feature>
<dbReference type="SUPFAM" id="SSF81606">
    <property type="entry name" value="PP2C-like"/>
    <property type="match status" value="1"/>
</dbReference>
<feature type="transmembrane region" description="Helical" evidence="2">
    <location>
        <begin position="127"/>
        <end position="144"/>
    </location>
</feature>
<name>A0A1I3HYZ0_9SPIR</name>
<organism evidence="4 5">
    <name type="scientific">Treponema bryantii</name>
    <dbReference type="NCBI Taxonomy" id="163"/>
    <lineage>
        <taxon>Bacteria</taxon>
        <taxon>Pseudomonadati</taxon>
        <taxon>Spirochaetota</taxon>
        <taxon>Spirochaetia</taxon>
        <taxon>Spirochaetales</taxon>
        <taxon>Treponemataceae</taxon>
        <taxon>Treponema</taxon>
    </lineage>
</organism>
<dbReference type="SMART" id="SM00331">
    <property type="entry name" value="PP2C_SIG"/>
    <property type="match status" value="1"/>
</dbReference>
<sequence length="442" mass="51095">MIEMDFKKRVKNSLNGLTSSYQRARLVSIFVAFCSLLYHISICLFFYVINIKPMFYYNFISITVFTIILIRVPKLKSYVFVYNIALLEVIVHQILADYFLGSYSSFHSFILLMGLLPFLIFENKKRYALPITVVSSVLYIYFSCRTIEAHAQVAARTLFGIRCMNITITVFIILFVVLIYTRVVYRIEYYLKNHSDSLENEIKMAAVIQQNFFRQEIDDIKKYEVAYFSRAMVGVSGDLFDFYKSGEKLDGLGVFDVSGHGISSGLVTMLVKNIIHQEFYKQNDEELWEILNRINDRVIEEKGDIQNYLTGILVRLYENKIELVDAGHPAPILYKKKTGECSYVKLAERSVGVIGIADFPVYYESLFYDFEDGDELILFSDGVIDIKNEQDEYFGKERLLEAAKLNIEKTAAEQVSFIANSIYSFCGNREQNDDLTIIVLKK</sequence>
<dbReference type="Gene3D" id="3.60.40.10">
    <property type="entry name" value="PPM-type phosphatase domain"/>
    <property type="match status" value="1"/>
</dbReference>
<evidence type="ECO:0000256" key="2">
    <source>
        <dbReference type="SAM" id="Phobius"/>
    </source>
</evidence>